<feature type="domain" description="Vps53 N-terminal" evidence="8">
    <location>
        <begin position="45"/>
        <end position="459"/>
    </location>
</feature>
<comment type="caution">
    <text evidence="10">The sequence shown here is derived from an EMBL/GenBank/DDBJ whole genome shotgun (WGS) entry which is preliminary data.</text>
</comment>
<dbReference type="GO" id="GO:0000938">
    <property type="term" value="C:GARP complex"/>
    <property type="evidence" value="ECO:0007669"/>
    <property type="project" value="InterPro"/>
</dbReference>
<dbReference type="AlphaFoldDB" id="A0AAN9TNC9"/>
<dbReference type="PANTHER" id="PTHR12820">
    <property type="entry name" value="VACUOLAR SORTING PROTEIN 53"/>
    <property type="match status" value="1"/>
</dbReference>
<keyword evidence="7" id="KW-0472">Membrane</keyword>
<dbReference type="InterPro" id="IPR039766">
    <property type="entry name" value="Vps53"/>
</dbReference>
<dbReference type="EMBL" id="JBBCAQ010000018">
    <property type="protein sequence ID" value="KAK7595526.1"/>
    <property type="molecule type" value="Genomic_DNA"/>
</dbReference>
<evidence type="ECO:0000256" key="1">
    <source>
        <dbReference type="ARBA" id="ARBA00004150"/>
    </source>
</evidence>
<dbReference type="InterPro" id="IPR038260">
    <property type="entry name" value="Vps53_C_sf"/>
</dbReference>
<dbReference type="Proteomes" id="UP001367676">
    <property type="component" value="Unassembled WGS sequence"/>
</dbReference>
<dbReference type="GO" id="GO:0010008">
    <property type="term" value="C:endosome membrane"/>
    <property type="evidence" value="ECO:0007669"/>
    <property type="project" value="UniProtKB-SubCell"/>
</dbReference>
<comment type="subcellular location">
    <subcellularLocation>
        <location evidence="2">Endosome membrane</location>
        <topology evidence="2">Peripheral membrane protein</topology>
    </subcellularLocation>
    <subcellularLocation>
        <location evidence="1">Golgi apparatus</location>
        <location evidence="1">trans-Golgi network membrane</location>
        <topology evidence="1">Peripheral membrane protein</topology>
    </subcellularLocation>
</comment>
<dbReference type="Gene3D" id="1.10.357.110">
    <property type="entry name" value="Vacuolar protein sorting-associated protein 53, C-terminus"/>
    <property type="match status" value="1"/>
</dbReference>
<accession>A0AAN9TNC9</accession>
<evidence type="ECO:0000256" key="6">
    <source>
        <dbReference type="ARBA" id="ARBA00023034"/>
    </source>
</evidence>
<dbReference type="GO" id="GO:0005829">
    <property type="term" value="C:cytosol"/>
    <property type="evidence" value="ECO:0007669"/>
    <property type="project" value="GOC"/>
</dbReference>
<comment type="similarity">
    <text evidence="3">Belongs to the VPS53 family.</text>
</comment>
<name>A0AAN9TNC9_9HEMI</name>
<evidence type="ECO:0000259" key="9">
    <source>
        <dbReference type="Pfam" id="PF16854"/>
    </source>
</evidence>
<evidence type="ECO:0000313" key="10">
    <source>
        <dbReference type="EMBL" id="KAK7595526.1"/>
    </source>
</evidence>
<keyword evidence="11" id="KW-1185">Reference proteome</keyword>
<evidence type="ECO:0000256" key="2">
    <source>
        <dbReference type="ARBA" id="ARBA00004481"/>
    </source>
</evidence>
<evidence type="ECO:0000313" key="11">
    <source>
        <dbReference type="Proteomes" id="UP001367676"/>
    </source>
</evidence>
<dbReference type="Pfam" id="PF16854">
    <property type="entry name" value="VPS53_C"/>
    <property type="match status" value="1"/>
</dbReference>
<keyword evidence="6" id="KW-0333">Golgi apparatus</keyword>
<evidence type="ECO:0000256" key="5">
    <source>
        <dbReference type="ARBA" id="ARBA00022753"/>
    </source>
</evidence>
<evidence type="ECO:0000256" key="7">
    <source>
        <dbReference type="ARBA" id="ARBA00023136"/>
    </source>
</evidence>
<reference evidence="10 11" key="1">
    <citation type="submission" date="2024-03" db="EMBL/GenBank/DDBJ databases">
        <title>Adaptation during the transition from Ophiocordyceps entomopathogen to insect associate is accompanied by gene loss and intensified selection.</title>
        <authorList>
            <person name="Ward C.M."/>
            <person name="Onetto C.A."/>
            <person name="Borneman A.R."/>
        </authorList>
    </citation>
    <scope>NUCLEOTIDE SEQUENCE [LARGE SCALE GENOMIC DNA]</scope>
    <source>
        <strain evidence="10">AWRI1</strain>
        <tissue evidence="10">Single Adult Female</tissue>
    </source>
</reference>
<evidence type="ECO:0000256" key="3">
    <source>
        <dbReference type="ARBA" id="ARBA00008628"/>
    </source>
</evidence>
<protein>
    <recommendedName>
        <fullName evidence="4">Vacuolar protein sorting-associated protein 53 homolog</fullName>
    </recommendedName>
</protein>
<dbReference type="PANTHER" id="PTHR12820:SF0">
    <property type="entry name" value="VACUOLAR PROTEIN SORTING-ASSOCIATED PROTEIN 53 HOMOLOG"/>
    <property type="match status" value="1"/>
</dbReference>
<gene>
    <name evidence="10" type="ORF">V9T40_013351</name>
</gene>
<proteinExistence type="inferred from homology"/>
<dbReference type="InterPro" id="IPR031745">
    <property type="entry name" value="Vps53_C"/>
</dbReference>
<evidence type="ECO:0000259" key="8">
    <source>
        <dbReference type="Pfam" id="PF04100"/>
    </source>
</evidence>
<evidence type="ECO:0000256" key="4">
    <source>
        <dbReference type="ARBA" id="ARBA00014103"/>
    </source>
</evidence>
<feature type="domain" description="Vps53 C-terminal" evidence="9">
    <location>
        <begin position="720"/>
        <end position="803"/>
    </location>
</feature>
<dbReference type="GO" id="GO:0042147">
    <property type="term" value="P:retrograde transport, endosome to Golgi"/>
    <property type="evidence" value="ECO:0007669"/>
    <property type="project" value="InterPro"/>
</dbReference>
<organism evidence="10 11">
    <name type="scientific">Parthenolecanium corni</name>
    <dbReference type="NCBI Taxonomy" id="536013"/>
    <lineage>
        <taxon>Eukaryota</taxon>
        <taxon>Metazoa</taxon>
        <taxon>Ecdysozoa</taxon>
        <taxon>Arthropoda</taxon>
        <taxon>Hexapoda</taxon>
        <taxon>Insecta</taxon>
        <taxon>Pterygota</taxon>
        <taxon>Neoptera</taxon>
        <taxon>Paraneoptera</taxon>
        <taxon>Hemiptera</taxon>
        <taxon>Sternorrhyncha</taxon>
        <taxon>Coccoidea</taxon>
        <taxon>Coccidae</taxon>
        <taxon>Parthenolecanium</taxon>
    </lineage>
</organism>
<dbReference type="InterPro" id="IPR007234">
    <property type="entry name" value="Vps53_N"/>
</dbReference>
<sequence>MSNTADEDEFLDEISSEFELIKFSSDVQSAIEQVVPSDDPVDVADFNAVDYINSLFPTEQSLSNIDQVINNMETKVQNIDSEIRNVVRQQTNMEQDGRSSLLDAQKVISQLLIQVRDIKCRAESSEEMVREITQDIKQLDCAKRNLTTAITTLNHLHMLVAGVDSLKNLIKNRQYGDIVMPLQGILEVIKHFNNYKDIPQINQLSSEVRDIQVTLAEQITKDFHDAFSGSNSKSFVPNWQLAEACSVVSILDPKVKKDILKWFIDLQLSEYVHVFYEAEDVAWIDKLDKRYAWFKKHLLNIEDKFGAMFPADWELSEQITVEFCSITRNELSRIMAKRKNEIDVKLLLFAIQRTKNFENLLSRRFSGITLMSEEKKQLLSAAAENQASNKLDFESEMSTFSQSLEVGAETPSTQKEIDIAIESPFNDIIGQCFYPYLYIYINSVDRNLFELIERFVNDTKTELDREDLTCETTPAIVLSSSADLFLFYKKSLVQCKELSNEQPMLSLANTFQKYLREYATKILQNNLPKLNTIAPSLSASVTSITRELRDFSAAGLIRDFSFRTQSDVGKYTNQELSRICCILSTAEYCLETTQQLEEKLKEKIDVSLKGKINMSQEQDVFHNVISTCIQFLVQDLEIACEPALTAMSKIQWQNLESVGDQSTYVNAIVSHLKSVVPLVRTKLSSSRKYFTQFCIKFANSFIPKFIQYIYKCKLSTVGAEQLLLDTHSLKIVLQKLPSIDSQVNREPPSSYTKVVLKGMTKAENILKVVMTPHEPSSTFVDQFLRLLPESDSSEFQKILDMKCLKTAEKSYLAGLFQPHSPNFVTGSHISSPKHDTSNVRKLDNLIKKFS</sequence>
<dbReference type="Pfam" id="PF04100">
    <property type="entry name" value="Vps53_N"/>
    <property type="match status" value="1"/>
</dbReference>
<keyword evidence="5" id="KW-0967">Endosome</keyword>